<proteinExistence type="predicted"/>
<sequence length="831" mass="93190">MKKMLLSLTAVSMLASSTATVSCTYTMKAKSEFVKSIQKIINIANVSAEAQILTSNNTPDTKLAIDDYSNNSRKINGIEYSTTNANIGYSYTLDNFSGMQANQFLPKEDLTLSLSNNPNDDNTRMDRYLLKNYGSNWVNNINSSSIKNGEIHKGKKTGSSSITSTASLVSSLIGVIFGSDFSVSEAGFLNDNIATILNQLPNDTKQNLAKTLDDLSVKFKTLPESLKEGFSNPLTKYVGQTKYKAITDISKNFWTEIFKKDTAENTGENSTNEKAGTVNKMSSALQYIFTLLWYIQEYADIIDAKITPDNLTNVLNQEINANDVKNYDQINLNKTFKILNNFLNPGRDTRKAKNLVIVLFGIPTSADKFQPKSNIIVEPIFQALSSNSSGTPETYGLKSNQSKMFGLNITEIIKFLSDILKANNSLPKEVVKEIIRLLGVLQEILASENRDTYTIIQSLLNEAVFRPLTEEGKSVLLIGDILYLLAESVNAKNNNKVVIDSAPLLKISSLTGSQNPFSALYDGGLLKSIFQTINYFTTKDGSSEPMFSDVVIKNFKDLSSIFNTKMDIIFTQMLNIDYDNNMQFLYGLKNSSIATIVDTISKKFIDPIEGKEYFLDLGAIRNIILSLFNSSYNSISIESNVLEKPNNLFATLKVVSAALRKQSVIFDGKEVNNSKSIVNVLGLNPNNSNKFMDDSIFDAIAQAYGHGVVTERDNDGKIIKRTEIPEKRENTIKMISVMLEGISWMSKSSERQYYNDNFGHFFDQQNWTTQIISYTNFDKIHNDAEIKYNLIYQNKKYKIKEIYQVTLKRDKAPLNESIGNKYFYITNITRK</sequence>
<evidence type="ECO:0000313" key="3">
    <source>
        <dbReference type="Proteomes" id="UP000006647"/>
    </source>
</evidence>
<protein>
    <recommendedName>
        <fullName evidence="4">MOLPALP family lipoprotein</fullName>
    </recommendedName>
</protein>
<dbReference type="EnsemblBacteria" id="AAT75617">
    <property type="protein sequence ID" value="AAT75617"/>
    <property type="gene ID" value="Mfl260"/>
</dbReference>
<keyword evidence="1" id="KW-0732">Signal</keyword>
<name>Q6F1K6_MESFL</name>
<dbReference type="NCBIfam" id="TIGR04547">
    <property type="entry name" value="Mollicu_LP"/>
    <property type="match status" value="1"/>
</dbReference>
<accession>Q6F1K6</accession>
<evidence type="ECO:0000256" key="1">
    <source>
        <dbReference type="SAM" id="SignalP"/>
    </source>
</evidence>
<dbReference type="GeneID" id="2897827"/>
<reference evidence="2 3" key="1">
    <citation type="submission" date="2004-06" db="EMBL/GenBank/DDBJ databases">
        <authorList>
            <person name="Birren B.W."/>
            <person name="Stange-Thomann N."/>
            <person name="Hafez N."/>
            <person name="DeCaprio D."/>
            <person name="Fisher S."/>
            <person name="Butler J."/>
            <person name="Elkins T."/>
            <person name="Kodira C.D."/>
            <person name="Major J."/>
            <person name="Wang S."/>
            <person name="Nicol R."/>
            <person name="Nusbaum C."/>
        </authorList>
    </citation>
    <scope>NUCLEOTIDE SEQUENCE [LARGE SCALE GENOMIC DNA]</scope>
    <source>
        <strain evidence="3">ATCC 33453 / NBRC 100688 / NCTC 11704 / L1</strain>
    </source>
</reference>
<dbReference type="AlphaFoldDB" id="Q6F1K6"/>
<dbReference type="PROSITE" id="PS51257">
    <property type="entry name" value="PROKAR_LIPOPROTEIN"/>
    <property type="match status" value="1"/>
</dbReference>
<dbReference type="eggNOG" id="ENOG50343J7">
    <property type="taxonomic scope" value="Bacteria"/>
</dbReference>
<dbReference type="PATRIC" id="fig|265311.5.peg.260"/>
<organism evidence="2 3">
    <name type="scientific">Mesoplasma florum (strain ATCC 33453 / NBRC 100688 / NCTC 11704 / L1)</name>
    <name type="common">Acholeplasma florum</name>
    <dbReference type="NCBI Taxonomy" id="265311"/>
    <lineage>
        <taxon>Bacteria</taxon>
        <taxon>Bacillati</taxon>
        <taxon>Mycoplasmatota</taxon>
        <taxon>Mollicutes</taxon>
        <taxon>Entomoplasmatales</taxon>
        <taxon>Entomoplasmataceae</taxon>
        <taxon>Mesoplasma</taxon>
    </lineage>
</organism>
<dbReference type="HOGENOM" id="CLU_344792_0_0_14"/>
<dbReference type="STRING" id="265311.Mfl260"/>
<dbReference type="RefSeq" id="WP_011183157.1">
    <property type="nucleotide sequence ID" value="NC_006055.1"/>
</dbReference>
<evidence type="ECO:0000313" key="2">
    <source>
        <dbReference type="EMBL" id="AAT75617.1"/>
    </source>
</evidence>
<dbReference type="Proteomes" id="UP000006647">
    <property type="component" value="Chromosome"/>
</dbReference>
<dbReference type="PaxDb" id="265311-Mfl260"/>
<feature type="signal peptide" evidence="1">
    <location>
        <begin position="1"/>
        <end position="21"/>
    </location>
</feature>
<dbReference type="InterPro" id="IPR030893">
    <property type="entry name" value="Mollicu_LP"/>
</dbReference>
<dbReference type="OrthoDB" id="396400at2"/>
<keyword evidence="3" id="KW-1185">Reference proteome</keyword>
<evidence type="ECO:0008006" key="4">
    <source>
        <dbReference type="Google" id="ProtNLM"/>
    </source>
</evidence>
<dbReference type="EMBL" id="AE017263">
    <property type="protein sequence ID" value="AAT75617.1"/>
    <property type="molecule type" value="Genomic_DNA"/>
</dbReference>
<gene>
    <name evidence="2" type="ordered locus">Mfl260</name>
</gene>
<dbReference type="KEGG" id="mfl:Mfl260"/>
<feature type="chain" id="PRO_5004273687" description="MOLPALP family lipoprotein" evidence="1">
    <location>
        <begin position="22"/>
        <end position="831"/>
    </location>
</feature>